<feature type="compositionally biased region" description="Polar residues" evidence="1">
    <location>
        <begin position="228"/>
        <end position="255"/>
    </location>
</feature>
<feature type="compositionally biased region" description="Low complexity" evidence="1">
    <location>
        <begin position="143"/>
        <end position="162"/>
    </location>
</feature>
<gene>
    <name evidence="2" type="ORF">BDV98DRAFT_582167</name>
</gene>
<accession>A0A5C3QML1</accession>
<feature type="compositionally biased region" description="Basic and acidic residues" evidence="1">
    <location>
        <begin position="166"/>
        <end position="184"/>
    </location>
</feature>
<dbReference type="Proteomes" id="UP000305067">
    <property type="component" value="Unassembled WGS sequence"/>
</dbReference>
<dbReference type="OrthoDB" id="2984747at2759"/>
<reference evidence="2 3" key="1">
    <citation type="journal article" date="2019" name="Nat. Ecol. Evol.">
        <title>Megaphylogeny resolves global patterns of mushroom evolution.</title>
        <authorList>
            <person name="Varga T."/>
            <person name="Krizsan K."/>
            <person name="Foldi C."/>
            <person name="Dima B."/>
            <person name="Sanchez-Garcia M."/>
            <person name="Sanchez-Ramirez S."/>
            <person name="Szollosi G.J."/>
            <person name="Szarkandi J.G."/>
            <person name="Papp V."/>
            <person name="Albert L."/>
            <person name="Andreopoulos W."/>
            <person name="Angelini C."/>
            <person name="Antonin V."/>
            <person name="Barry K.W."/>
            <person name="Bougher N.L."/>
            <person name="Buchanan P."/>
            <person name="Buyck B."/>
            <person name="Bense V."/>
            <person name="Catcheside P."/>
            <person name="Chovatia M."/>
            <person name="Cooper J."/>
            <person name="Damon W."/>
            <person name="Desjardin D."/>
            <person name="Finy P."/>
            <person name="Geml J."/>
            <person name="Haridas S."/>
            <person name="Hughes K."/>
            <person name="Justo A."/>
            <person name="Karasinski D."/>
            <person name="Kautmanova I."/>
            <person name="Kiss B."/>
            <person name="Kocsube S."/>
            <person name="Kotiranta H."/>
            <person name="LaButti K.M."/>
            <person name="Lechner B.E."/>
            <person name="Liimatainen K."/>
            <person name="Lipzen A."/>
            <person name="Lukacs Z."/>
            <person name="Mihaltcheva S."/>
            <person name="Morgado L.N."/>
            <person name="Niskanen T."/>
            <person name="Noordeloos M.E."/>
            <person name="Ohm R.A."/>
            <person name="Ortiz-Santana B."/>
            <person name="Ovrebo C."/>
            <person name="Racz N."/>
            <person name="Riley R."/>
            <person name="Savchenko A."/>
            <person name="Shiryaev A."/>
            <person name="Soop K."/>
            <person name="Spirin V."/>
            <person name="Szebenyi C."/>
            <person name="Tomsovsky M."/>
            <person name="Tulloss R.E."/>
            <person name="Uehling J."/>
            <person name="Grigoriev I.V."/>
            <person name="Vagvolgyi C."/>
            <person name="Papp T."/>
            <person name="Martin F.M."/>
            <person name="Miettinen O."/>
            <person name="Hibbett D.S."/>
            <person name="Nagy L.G."/>
        </authorList>
    </citation>
    <scope>NUCLEOTIDE SEQUENCE [LARGE SCALE GENOMIC DNA]</scope>
    <source>
        <strain evidence="2 3">CBS 309.79</strain>
    </source>
</reference>
<dbReference type="EMBL" id="ML178822">
    <property type="protein sequence ID" value="TFL02588.1"/>
    <property type="molecule type" value="Genomic_DNA"/>
</dbReference>
<name>A0A5C3QML1_9AGAR</name>
<organism evidence="2 3">
    <name type="scientific">Pterulicium gracile</name>
    <dbReference type="NCBI Taxonomy" id="1884261"/>
    <lineage>
        <taxon>Eukaryota</taxon>
        <taxon>Fungi</taxon>
        <taxon>Dikarya</taxon>
        <taxon>Basidiomycota</taxon>
        <taxon>Agaricomycotina</taxon>
        <taxon>Agaricomycetes</taxon>
        <taxon>Agaricomycetidae</taxon>
        <taxon>Agaricales</taxon>
        <taxon>Pleurotineae</taxon>
        <taxon>Pterulaceae</taxon>
        <taxon>Pterulicium</taxon>
    </lineage>
</organism>
<feature type="region of interest" description="Disordered" evidence="1">
    <location>
        <begin position="120"/>
        <end position="200"/>
    </location>
</feature>
<evidence type="ECO:0000313" key="2">
    <source>
        <dbReference type="EMBL" id="TFL02588.1"/>
    </source>
</evidence>
<feature type="region of interest" description="Disordered" evidence="1">
    <location>
        <begin position="228"/>
        <end position="372"/>
    </location>
</feature>
<evidence type="ECO:0000256" key="1">
    <source>
        <dbReference type="SAM" id="MobiDB-lite"/>
    </source>
</evidence>
<proteinExistence type="predicted"/>
<dbReference type="AlphaFoldDB" id="A0A5C3QML1"/>
<feature type="compositionally biased region" description="Basic and acidic residues" evidence="1">
    <location>
        <begin position="302"/>
        <end position="313"/>
    </location>
</feature>
<feature type="compositionally biased region" description="Polar residues" evidence="1">
    <location>
        <begin position="269"/>
        <end position="278"/>
    </location>
</feature>
<keyword evidence="3" id="KW-1185">Reference proteome</keyword>
<evidence type="ECO:0000313" key="3">
    <source>
        <dbReference type="Proteomes" id="UP000305067"/>
    </source>
</evidence>
<sequence>MFDIDVCLVCGRHAQAGHVYCSDNCEQLDLSPAVSTCNSTTSSPQMAYSYGADVPALYPGALGRSSKRYSASSSSTSSTFWSATTDDEDDLSGYSSYGESDSPYDKSNLLVPMLNPALSYTRRPSGTSNHPAGPMLSRHVSTGSSPEHGSQASSSSSAPHEQLSFPEDHSDTIGRSSRRADHSAKPNPTVPSPSSRRSRATRVINPAYFSLLQLGSSPKGRLAAPVLSTVSRSPPTPSAAQQSTVSSTETAFTITSRGRGRESEGGSSFKRSTSCQRQRLTRRSTDSSANVFPIPRTVAESSRGRTTEPKSETSPRLIGLIGGHDSEAPRPRGRVRGSELNGLGTHPEWPGYGNGRSGLRRREHAEAIPALH</sequence>
<protein>
    <submittedName>
        <fullName evidence="2">Uncharacterized protein</fullName>
    </submittedName>
</protein>